<feature type="domain" description="Acyl-CoA dehydrogenase/oxidase N-terminal" evidence="8">
    <location>
        <begin position="42"/>
        <end position="162"/>
    </location>
</feature>
<dbReference type="Gene3D" id="1.20.140.10">
    <property type="entry name" value="Butyryl-CoA Dehydrogenase, subunit A, domain 3"/>
    <property type="match status" value="1"/>
</dbReference>
<dbReference type="GO" id="GO:0016937">
    <property type="term" value="F:short-chain fatty acyl-CoA dehydrogenase activity"/>
    <property type="evidence" value="ECO:0007669"/>
    <property type="project" value="UniProtKB-EC"/>
</dbReference>
<dbReference type="InterPro" id="IPR013786">
    <property type="entry name" value="AcylCoA_DH/ox_N"/>
</dbReference>
<dbReference type="GO" id="GO:0050660">
    <property type="term" value="F:flavin adenine dinucleotide binding"/>
    <property type="evidence" value="ECO:0007669"/>
    <property type="project" value="InterPro"/>
</dbReference>
<dbReference type="Pfam" id="PF02771">
    <property type="entry name" value="Acyl-CoA_dh_N"/>
    <property type="match status" value="1"/>
</dbReference>
<dbReference type="EMBL" id="MIGB01000002">
    <property type="protein sequence ID" value="OSY43572.1"/>
    <property type="molecule type" value="Genomic_DNA"/>
</dbReference>
<feature type="domain" description="Acyl-CoA oxidase/dehydrogenase middle" evidence="7">
    <location>
        <begin position="168"/>
        <end position="269"/>
    </location>
</feature>
<dbReference type="Pfam" id="PF02770">
    <property type="entry name" value="Acyl-CoA_dh_M"/>
    <property type="match status" value="1"/>
</dbReference>
<evidence type="ECO:0000313" key="10">
    <source>
        <dbReference type="EMBL" id="OSY43572.1"/>
    </source>
</evidence>
<dbReference type="SUPFAM" id="SSF47203">
    <property type="entry name" value="Acyl-CoA dehydrogenase C-terminal domain-like"/>
    <property type="match status" value="1"/>
</dbReference>
<evidence type="ECO:0000256" key="3">
    <source>
        <dbReference type="ARBA" id="ARBA00022630"/>
    </source>
</evidence>
<dbReference type="STRING" id="2074.BG845_00515"/>
<dbReference type="SUPFAM" id="SSF56645">
    <property type="entry name" value="Acyl-CoA dehydrogenase NM domain-like"/>
    <property type="match status" value="1"/>
</dbReference>
<evidence type="ECO:0000313" key="11">
    <source>
        <dbReference type="Proteomes" id="UP000194360"/>
    </source>
</evidence>
<evidence type="ECO:0000259" key="6">
    <source>
        <dbReference type="Pfam" id="PF00441"/>
    </source>
</evidence>
<reference evidence="10 11" key="1">
    <citation type="submission" date="2016-09" db="EMBL/GenBank/DDBJ databases">
        <title>Pseudonocardia autotrophica DSM535, a candidate organism with high potential of specific P450 cytochromes.</title>
        <authorList>
            <person name="Grumaz C."/>
            <person name="Vainshtein Y."/>
            <person name="Kirstahler P."/>
            <person name="Sohn K."/>
        </authorList>
    </citation>
    <scope>NUCLEOTIDE SEQUENCE [LARGE SCALE GENOMIC DNA]</scope>
    <source>
        <strain evidence="10 11">DSM 535</strain>
    </source>
</reference>
<organism evidence="10 11">
    <name type="scientific">Pseudonocardia autotrophica</name>
    <name type="common">Amycolata autotrophica</name>
    <name type="synonym">Nocardia autotrophica</name>
    <dbReference type="NCBI Taxonomy" id="2074"/>
    <lineage>
        <taxon>Bacteria</taxon>
        <taxon>Bacillati</taxon>
        <taxon>Actinomycetota</taxon>
        <taxon>Actinomycetes</taxon>
        <taxon>Pseudonocardiales</taxon>
        <taxon>Pseudonocardiaceae</taxon>
        <taxon>Pseudonocardia</taxon>
    </lineage>
</organism>
<dbReference type="InterPro" id="IPR025878">
    <property type="entry name" value="Acyl-CoA_dh-like_C_dom"/>
</dbReference>
<dbReference type="InterPro" id="IPR052166">
    <property type="entry name" value="Diverse_Acyl-CoA_DH"/>
</dbReference>
<evidence type="ECO:0000259" key="8">
    <source>
        <dbReference type="Pfam" id="PF02771"/>
    </source>
</evidence>
<feature type="domain" description="Acetyl-CoA dehydrogenase-like C-terminal" evidence="9">
    <location>
        <begin position="487"/>
        <end position="602"/>
    </location>
</feature>
<comment type="similarity">
    <text evidence="2 5">Belongs to the acyl-CoA dehydrogenase family.</text>
</comment>
<keyword evidence="11" id="KW-1185">Reference proteome</keyword>
<dbReference type="InterPro" id="IPR036250">
    <property type="entry name" value="AcylCo_DH-like_C"/>
</dbReference>
<dbReference type="InterPro" id="IPR006091">
    <property type="entry name" value="Acyl-CoA_Oxase/DH_mid-dom"/>
</dbReference>
<dbReference type="EC" id="1.3.8.1" evidence="10"/>
<dbReference type="InterPro" id="IPR009075">
    <property type="entry name" value="AcylCo_DH/oxidase_C"/>
</dbReference>
<dbReference type="Pfam" id="PF12806">
    <property type="entry name" value="Acyl-CoA_dh_C"/>
    <property type="match status" value="1"/>
</dbReference>
<dbReference type="PANTHER" id="PTHR42803">
    <property type="entry name" value="ACYL-COA DEHYDROGENASE"/>
    <property type="match status" value="1"/>
</dbReference>
<dbReference type="InterPro" id="IPR046373">
    <property type="entry name" value="Acyl-CoA_Oxase/DH_mid-dom_sf"/>
</dbReference>
<evidence type="ECO:0000256" key="1">
    <source>
        <dbReference type="ARBA" id="ARBA00001974"/>
    </source>
</evidence>
<evidence type="ECO:0000256" key="5">
    <source>
        <dbReference type="RuleBase" id="RU362125"/>
    </source>
</evidence>
<dbReference type="InterPro" id="IPR037069">
    <property type="entry name" value="AcylCoA_DH/ox_N_sf"/>
</dbReference>
<dbReference type="AlphaFoldDB" id="A0A1Y2N7X8"/>
<gene>
    <name evidence="10" type="ORF">BG845_00515</name>
</gene>
<evidence type="ECO:0000256" key="2">
    <source>
        <dbReference type="ARBA" id="ARBA00009347"/>
    </source>
</evidence>
<name>A0A1Y2N7X8_PSEAH</name>
<feature type="domain" description="Acyl-CoA dehydrogenase/oxidase C-terminal" evidence="6">
    <location>
        <begin position="299"/>
        <end position="464"/>
    </location>
</feature>
<evidence type="ECO:0000256" key="4">
    <source>
        <dbReference type="ARBA" id="ARBA00022827"/>
    </source>
</evidence>
<dbReference type="RefSeq" id="WP_085910846.1">
    <property type="nucleotide sequence ID" value="NZ_AP018920.1"/>
</dbReference>
<keyword evidence="3 5" id="KW-0285">Flavoprotein</keyword>
<comment type="cofactor">
    <cofactor evidence="1 5">
        <name>FAD</name>
        <dbReference type="ChEBI" id="CHEBI:57692"/>
    </cofactor>
</comment>
<keyword evidence="4 5" id="KW-0274">FAD</keyword>
<dbReference type="Proteomes" id="UP000194360">
    <property type="component" value="Unassembled WGS sequence"/>
</dbReference>
<dbReference type="PANTHER" id="PTHR42803:SF3">
    <property type="entry name" value="ACYL-COA DEHYDROGENASE-RELATED"/>
    <property type="match status" value="1"/>
</dbReference>
<dbReference type="OrthoDB" id="9807883at2"/>
<comment type="caution">
    <text evidence="10">The sequence shown here is derived from an EMBL/GenBank/DDBJ whole genome shotgun (WGS) entry which is preliminary data.</text>
</comment>
<dbReference type="Gene3D" id="1.10.540.10">
    <property type="entry name" value="Acyl-CoA dehydrogenase/oxidase, N-terminal domain"/>
    <property type="match status" value="1"/>
</dbReference>
<protein>
    <submittedName>
        <fullName evidence="10">Acyl-CoA dehydrogenase, short-chain specific</fullName>
        <ecNumber evidence="10">1.3.8.1</ecNumber>
    </submittedName>
</protein>
<proteinExistence type="inferred from homology"/>
<dbReference type="InterPro" id="IPR009100">
    <property type="entry name" value="AcylCoA_DH/oxidase_NM_dom_sf"/>
</dbReference>
<keyword evidence="5 10" id="KW-0560">Oxidoreductase</keyword>
<sequence length="606" mass="64825">MATPSSLLLSRADLDFLLHDWLDAGSLTSRERFTEHSRETFDAVLDVCAEIAAERFAPHNKRNDIEEPRFDPTGGGRVVLHDEVRPALDALAGTGLLAATADASVGGLQLPHVVRSACVAWFAAANIATWGYAFLTAANANLLLAHGSDAQIDTWVRPMLEGRFHGTMCLSETQAGSSLADVSTRAEPQDDGTYRLTGTKMWISAGDHELGENIVHLVLAKIPGGPAGVKGISLFVVPKFLAGGADGNPGEHNDVVLAGLNHKMGYRGTTNTVLNLGEGRHTPGGAAGAVGYLVGEPHRGLTYMFHMMNEARIGVGAGAAALGYTAYLKSLDYARTRPQGRPVTGRDPGQPQVPIVEHADVRRMLLAQKSYAEGALALVLYCGRLLDEQETAPEQAGRDRAGLLLDVLTPIAKSWPSQWCLAGNDLAIQVLGGYGYTREYDVEQHYRDNRLNPIHEGTHGIQAIDLLGRRTAAAGGAGLDALDGLLAATIARARAGGDEEAGRYADQLDAARARLMEVTRALHAEPDATVRLANASIHLEAAGHVVLAWIWLEQLLAAGGRDDDLGNGKRAAARYFFHYELPRTGPQLDLLAALDRTTTDLDPSWL</sequence>
<evidence type="ECO:0000259" key="9">
    <source>
        <dbReference type="Pfam" id="PF12806"/>
    </source>
</evidence>
<dbReference type="Pfam" id="PF00441">
    <property type="entry name" value="Acyl-CoA_dh_1"/>
    <property type="match status" value="1"/>
</dbReference>
<evidence type="ECO:0000259" key="7">
    <source>
        <dbReference type="Pfam" id="PF02770"/>
    </source>
</evidence>
<accession>A0A1Y2N7X8</accession>
<dbReference type="Gene3D" id="2.40.110.10">
    <property type="entry name" value="Butyryl-CoA Dehydrogenase, subunit A, domain 2"/>
    <property type="match status" value="1"/>
</dbReference>